<dbReference type="EC" id="2.4.1.-" evidence="12"/>
<reference evidence="13 14" key="1">
    <citation type="submission" date="2019-08" db="EMBL/GenBank/DDBJ databases">
        <title>The genome of the soybean aphid Biotype 1, its phylome, world population structure and adaptation to the North American continent.</title>
        <authorList>
            <person name="Giordano R."/>
            <person name="Donthu R.K."/>
            <person name="Hernandez A.G."/>
            <person name="Wright C.L."/>
            <person name="Zimin A.V."/>
        </authorList>
    </citation>
    <scope>NUCLEOTIDE SEQUENCE [LARGE SCALE GENOMIC DNA]</scope>
    <source>
        <tissue evidence="13">Whole aphids</tissue>
    </source>
</reference>
<keyword evidence="6 12" id="KW-0812">Transmembrane</keyword>
<keyword evidence="5" id="KW-0808">Transferase</keyword>
<keyword evidence="9 12" id="KW-0472">Membrane</keyword>
<dbReference type="OrthoDB" id="19039at2759"/>
<evidence type="ECO:0000256" key="6">
    <source>
        <dbReference type="ARBA" id="ARBA00022692"/>
    </source>
</evidence>
<keyword evidence="8 12" id="KW-1133">Transmembrane helix</keyword>
<keyword evidence="14" id="KW-1185">Reference proteome</keyword>
<keyword evidence="4 12" id="KW-0328">Glycosyltransferase</keyword>
<feature type="transmembrane region" description="Helical" evidence="12">
    <location>
        <begin position="114"/>
        <end position="131"/>
    </location>
</feature>
<name>A0A6G0U5R8_APHGL</name>
<dbReference type="PANTHER" id="PTHR22760:SF1">
    <property type="entry name" value="DOL-P-MAN:MAN(7)GLCNAC(2)-PP-DOL ALPHA-1,6-MANNOSYLTRANSFERASE"/>
    <property type="match status" value="1"/>
</dbReference>
<dbReference type="UniPathway" id="UPA00378"/>
<comment type="caution">
    <text evidence="13">The sequence shown here is derived from an EMBL/GenBank/DDBJ whole genome shotgun (WGS) entry which is preliminary data.</text>
</comment>
<feature type="transmembrane region" description="Helical" evidence="12">
    <location>
        <begin position="333"/>
        <end position="358"/>
    </location>
</feature>
<comment type="pathway">
    <text evidence="2">Protein modification; protein glycosylation.</text>
</comment>
<dbReference type="GO" id="GO:0006487">
    <property type="term" value="P:protein N-linked glycosylation"/>
    <property type="evidence" value="ECO:0007669"/>
    <property type="project" value="TreeGrafter"/>
</dbReference>
<evidence type="ECO:0000256" key="5">
    <source>
        <dbReference type="ARBA" id="ARBA00022679"/>
    </source>
</evidence>
<evidence type="ECO:0000256" key="3">
    <source>
        <dbReference type="ARBA" id="ARBA00007063"/>
    </source>
</evidence>
<comment type="function">
    <text evidence="10">Mannosyltransferase that operates in the biosynthetic pathway of dolichol-linked oligosaccharides, the glycan precursors employed in protein asparagine (N)-glycosylation. The assembly of dolichol-linked oligosaccharides begins on the cytosolic side of the endoplasmic reticulum membrane and finishes in its lumen. The sequential addition of sugars to dolichol pyrophosphate produces dolichol-linked oligosaccharides containing fourteen sugars, including two GlcNAcs, nine mannoses and three glucoses. Once assembled, the oligosaccharide is transferred from the lipid to nascent proteins by oligosaccharyltransferases. In the lumen of the endoplasmic reticulum, adds the eighth mannose residue in an alpha-1,6 linkage onto Man(7)GlcNAc(2)-PP-dolichol to produce Man(8)GlcNAc(2)-PP-dolichol.</text>
</comment>
<feature type="transmembrane region" description="Helical" evidence="12">
    <location>
        <begin position="200"/>
        <end position="220"/>
    </location>
</feature>
<dbReference type="InterPro" id="IPR005599">
    <property type="entry name" value="GPI_mannosylTrfase"/>
</dbReference>
<gene>
    <name evidence="13" type="ORF">AGLY_001809</name>
</gene>
<evidence type="ECO:0000313" key="13">
    <source>
        <dbReference type="EMBL" id="KAE9544120.1"/>
    </source>
</evidence>
<evidence type="ECO:0000256" key="4">
    <source>
        <dbReference type="ARBA" id="ARBA00022676"/>
    </source>
</evidence>
<comment type="subcellular location">
    <subcellularLocation>
        <location evidence="1 12">Endoplasmic reticulum membrane</location>
        <topology evidence="1 12">Multi-pass membrane protein</topology>
    </subcellularLocation>
</comment>
<feature type="transmembrane region" description="Helical" evidence="12">
    <location>
        <begin position="159"/>
        <end position="188"/>
    </location>
</feature>
<feature type="transmembrane region" description="Helical" evidence="12">
    <location>
        <begin position="301"/>
        <end position="321"/>
    </location>
</feature>
<dbReference type="GO" id="GO:0005789">
    <property type="term" value="C:endoplasmic reticulum membrane"/>
    <property type="evidence" value="ECO:0007669"/>
    <property type="project" value="UniProtKB-SubCell"/>
</dbReference>
<dbReference type="Proteomes" id="UP000475862">
    <property type="component" value="Unassembled WGS sequence"/>
</dbReference>
<proteinExistence type="inferred from homology"/>
<evidence type="ECO:0000256" key="1">
    <source>
        <dbReference type="ARBA" id="ARBA00004477"/>
    </source>
</evidence>
<comment type="catalytic activity">
    <reaction evidence="11">
        <text>an alpha-D-Man-(1-&gt;2)-alpha-D-Man-(1-&gt;2)-alpha-D-Man-(1-&gt;3)-[alpha-D-Man-(1-&gt;2)-alpha-D-Man-(1-&gt;3)-alpha-D-Man-(1-&gt;6)]-beta-D-Man-(1-&gt;4)-beta-D-GlcNAc-(1-&gt;4)-alpha-D-GlcNAc-diphospho-di-trans,poly-cis-dolichol + a di-trans,poly-cis-dolichyl beta-D-mannosyl phosphate = an alpha-D-Man-(1-&gt;2)-alpha-D-Man-(1-&gt;2)-alpha-D-Man-(1-&gt;3)-[alpha-D-Man-(1-&gt;2)-alpha-D-Man-(1-&gt;3)-[alpha-D-Man-(1-&gt;6)]-alpha-D-Man-(1-&gt;6)]-beta-D-Man-(1-&gt;4)-beta-D-GlcNAc-(1-&gt;4)-alpha-D-GlcNAc-diphospho-di-trans,poly-cis-dolichol + a di-trans,poly-cis-dolichyl phosphate + H(+)</text>
        <dbReference type="Rhea" id="RHEA:29535"/>
        <dbReference type="Rhea" id="RHEA-COMP:19498"/>
        <dbReference type="Rhea" id="RHEA-COMP:19501"/>
        <dbReference type="Rhea" id="RHEA-COMP:19518"/>
        <dbReference type="Rhea" id="RHEA-COMP:19519"/>
        <dbReference type="ChEBI" id="CHEBI:15378"/>
        <dbReference type="ChEBI" id="CHEBI:57683"/>
        <dbReference type="ChEBI" id="CHEBI:58211"/>
        <dbReference type="ChEBI" id="CHEBI:132517"/>
        <dbReference type="ChEBI" id="CHEBI:132519"/>
        <dbReference type="EC" id="2.4.1.260"/>
    </reaction>
    <physiologicalReaction direction="left-to-right" evidence="11">
        <dbReference type="Rhea" id="RHEA:29536"/>
    </physiologicalReaction>
</comment>
<dbReference type="AlphaFoldDB" id="A0A6G0U5R8"/>
<evidence type="ECO:0000256" key="2">
    <source>
        <dbReference type="ARBA" id="ARBA00004922"/>
    </source>
</evidence>
<comment type="similarity">
    <text evidence="3 12">Belongs to the glycosyltransferase 22 family.</text>
</comment>
<keyword evidence="7 12" id="KW-0256">Endoplasmic reticulum</keyword>
<dbReference type="GO" id="GO:0052917">
    <property type="term" value="F:dol-P-Man:Man(7)GlcNAc(2)-PP-Dol alpha-1,6-mannosyltransferase activity"/>
    <property type="evidence" value="ECO:0007669"/>
    <property type="project" value="UniProtKB-EC"/>
</dbReference>
<evidence type="ECO:0000256" key="10">
    <source>
        <dbReference type="ARBA" id="ARBA00044721"/>
    </source>
</evidence>
<organism evidence="13 14">
    <name type="scientific">Aphis glycines</name>
    <name type="common">Soybean aphid</name>
    <dbReference type="NCBI Taxonomy" id="307491"/>
    <lineage>
        <taxon>Eukaryota</taxon>
        <taxon>Metazoa</taxon>
        <taxon>Ecdysozoa</taxon>
        <taxon>Arthropoda</taxon>
        <taxon>Hexapoda</taxon>
        <taxon>Insecta</taxon>
        <taxon>Pterygota</taxon>
        <taxon>Neoptera</taxon>
        <taxon>Paraneoptera</taxon>
        <taxon>Hemiptera</taxon>
        <taxon>Sternorrhyncha</taxon>
        <taxon>Aphidomorpha</taxon>
        <taxon>Aphidoidea</taxon>
        <taxon>Aphididae</taxon>
        <taxon>Aphidini</taxon>
        <taxon>Aphis</taxon>
        <taxon>Aphis</taxon>
    </lineage>
</organism>
<feature type="transmembrane region" description="Helical" evidence="12">
    <location>
        <begin position="277"/>
        <end position="295"/>
    </location>
</feature>
<evidence type="ECO:0000313" key="14">
    <source>
        <dbReference type="Proteomes" id="UP000475862"/>
    </source>
</evidence>
<evidence type="ECO:0000256" key="9">
    <source>
        <dbReference type="ARBA" id="ARBA00023136"/>
    </source>
</evidence>
<dbReference type="PANTHER" id="PTHR22760">
    <property type="entry name" value="GLYCOSYLTRANSFERASE"/>
    <property type="match status" value="1"/>
</dbReference>
<feature type="transmembrane region" description="Helical" evidence="12">
    <location>
        <begin position="248"/>
        <end position="270"/>
    </location>
</feature>
<evidence type="ECO:0000256" key="8">
    <source>
        <dbReference type="ARBA" id="ARBA00022989"/>
    </source>
</evidence>
<feature type="transmembrane region" description="Helical" evidence="12">
    <location>
        <begin position="56"/>
        <end position="76"/>
    </location>
</feature>
<dbReference type="EMBL" id="VYZN01000003">
    <property type="protein sequence ID" value="KAE9544120.1"/>
    <property type="molecule type" value="Genomic_DNA"/>
</dbReference>
<dbReference type="Pfam" id="PF03901">
    <property type="entry name" value="Glyco_transf_22"/>
    <property type="match status" value="1"/>
</dbReference>
<evidence type="ECO:0000256" key="12">
    <source>
        <dbReference type="RuleBase" id="RU363075"/>
    </source>
</evidence>
<evidence type="ECO:0000256" key="11">
    <source>
        <dbReference type="ARBA" id="ARBA00048899"/>
    </source>
</evidence>
<accession>A0A6G0U5R8</accession>
<protein>
    <recommendedName>
        <fullName evidence="12">Mannosyltransferase</fullName>
        <ecNumber evidence="12">2.4.1.-</ecNumber>
    </recommendedName>
</protein>
<sequence>MDSLMYVTAATHLFFCPFTKVEESFNVQAMHDILYLKTNISKFDHLEFPGVVPRTFLGPMFITIMAFPFATILSCLQCNKFLTQLLVRAVLGVVVVSSIKHFKNSISKVFGNSVGNWFVIITASQYHLMFYSSRPLPNIMAFPLVMVALSSWIRGKHSLLIWSSAVAILVFRSELVIYLGIIILMELFYKRLKLFRGLKLGFLAATTVLTISIVIDSIYWRRLVWPEGEVLWFNIVLNRSSEWGTKPFLWYFYSAIPRGVALSLLIVPFGVLYDIRVARLIIPTLMFVLIYSILPHKELRFIIYVFPVLNVSAATFCNKVWQTRFKPKGIKSVIALFFCTCHIIGNVVLTVVFMSASYNNYPGGYAMSLLHTFENNNLDANYSIHIGNYPAQTGVTRFTQLSNYWTYSKKENLEPGCEELMSFTHLIVGSNSRDNEEMLPYRNTHTVITTVQGFSHVSFNYNTFPPLKIKTKTQIFVLKKNTIKLGVKQNIKKIVEEFKNEQDSEKKIDLNLNLLDKKNKKNKKNKPKQK</sequence>
<evidence type="ECO:0000256" key="7">
    <source>
        <dbReference type="ARBA" id="ARBA00022824"/>
    </source>
</evidence>